<organism evidence="1 2">
    <name type="scientific">Phaeosphaeria nodorum (strain SN15 / ATCC MYA-4574 / FGSC 10173)</name>
    <name type="common">Glume blotch fungus</name>
    <name type="synonym">Parastagonospora nodorum</name>
    <dbReference type="NCBI Taxonomy" id="321614"/>
    <lineage>
        <taxon>Eukaryota</taxon>
        <taxon>Fungi</taxon>
        <taxon>Dikarya</taxon>
        <taxon>Ascomycota</taxon>
        <taxon>Pezizomycotina</taxon>
        <taxon>Dothideomycetes</taxon>
        <taxon>Pleosporomycetidae</taxon>
        <taxon>Pleosporales</taxon>
        <taxon>Pleosporineae</taxon>
        <taxon>Phaeosphaeriaceae</taxon>
        <taxon>Parastagonospora</taxon>
    </lineage>
</organism>
<gene>
    <name evidence="1" type="ORF">JI435_416790</name>
</gene>
<name>A0A7U2FEH0_PHANO</name>
<dbReference type="Proteomes" id="UP000663193">
    <property type="component" value="Chromosome 12"/>
</dbReference>
<protein>
    <submittedName>
        <fullName evidence="1">Uncharacterized protein</fullName>
    </submittedName>
</protein>
<reference evidence="2" key="1">
    <citation type="journal article" date="2021" name="BMC Genomics">
        <title>Chromosome-level genome assembly and manually-curated proteome of model necrotroph Parastagonospora nodorum Sn15 reveals a genome-wide trove of candidate effector homologs, and redundancy of virulence-related functions within an accessory chromosome.</title>
        <authorList>
            <person name="Bertazzoni S."/>
            <person name="Jones D.A.B."/>
            <person name="Phan H.T."/>
            <person name="Tan K.-C."/>
            <person name="Hane J.K."/>
        </authorList>
    </citation>
    <scope>NUCLEOTIDE SEQUENCE [LARGE SCALE GENOMIC DNA]</scope>
    <source>
        <strain evidence="2">SN15 / ATCC MYA-4574 / FGSC 10173)</strain>
    </source>
</reference>
<accession>A0A7U2FEH0</accession>
<keyword evidence="2" id="KW-1185">Reference proteome</keyword>
<evidence type="ECO:0000313" key="2">
    <source>
        <dbReference type="Proteomes" id="UP000663193"/>
    </source>
</evidence>
<evidence type="ECO:0000313" key="1">
    <source>
        <dbReference type="EMBL" id="QRD01495.1"/>
    </source>
</evidence>
<dbReference type="VEuPathDB" id="FungiDB:JI435_416790"/>
<dbReference type="AlphaFoldDB" id="A0A7U2FEH0"/>
<dbReference type="EMBL" id="CP069034">
    <property type="protein sequence ID" value="QRD01495.1"/>
    <property type="molecule type" value="Genomic_DNA"/>
</dbReference>
<sequence>MANRALFQQPTHVCIPMWHAMNRIRCCSSALVHVTRSADELLLLVWRAYRGLTYVTHFYIRDRSHATSTLETIKGRGGPGARRDCPAFSILAAAGSARACGAPSNRELTAPVVTIGNLGEQRGLGLIGLLRHSSTQLLTALGNHMYNACKHPYHATPHIHLFVLCWVLQSLRSADLLINLWHRLSC</sequence>
<proteinExistence type="predicted"/>